<comment type="caution">
    <text evidence="10">The sequence shown here is derived from an EMBL/GenBank/DDBJ whole genome shotgun (WGS) entry which is preliminary data.</text>
</comment>
<keyword evidence="4" id="KW-0238">DNA-binding</keyword>
<dbReference type="SMART" id="SM00066">
    <property type="entry name" value="GAL4"/>
    <property type="match status" value="1"/>
</dbReference>
<evidence type="ECO:0000256" key="3">
    <source>
        <dbReference type="ARBA" id="ARBA00023015"/>
    </source>
</evidence>
<evidence type="ECO:0000313" key="10">
    <source>
        <dbReference type="EMBL" id="KAI1608225.1"/>
    </source>
</evidence>
<dbReference type="InterPro" id="IPR036864">
    <property type="entry name" value="Zn2-C6_fun-type_DNA-bd_sf"/>
</dbReference>
<keyword evidence="1" id="KW-0479">Metal-binding</keyword>
<evidence type="ECO:0000256" key="2">
    <source>
        <dbReference type="ARBA" id="ARBA00022833"/>
    </source>
</evidence>
<organism evidence="10 11">
    <name type="scientific">Exophiala viscosa</name>
    <dbReference type="NCBI Taxonomy" id="2486360"/>
    <lineage>
        <taxon>Eukaryota</taxon>
        <taxon>Fungi</taxon>
        <taxon>Dikarya</taxon>
        <taxon>Ascomycota</taxon>
        <taxon>Pezizomycotina</taxon>
        <taxon>Eurotiomycetes</taxon>
        <taxon>Chaetothyriomycetidae</taxon>
        <taxon>Chaetothyriales</taxon>
        <taxon>Herpotrichiellaceae</taxon>
        <taxon>Exophiala</taxon>
    </lineage>
</organism>
<reference evidence="10" key="1">
    <citation type="journal article" date="2022" name="bioRxiv">
        <title>Deciphering the potential niche of two novel black yeast fungi from a biological soil crust based on their genomes, phenotypes, and melanin regulation.</title>
        <authorList>
            <consortium name="DOE Joint Genome Institute"/>
            <person name="Carr E.C."/>
            <person name="Barton Q."/>
            <person name="Grambo S."/>
            <person name="Sullivan M."/>
            <person name="Renfro C.M."/>
            <person name="Kuo A."/>
            <person name="Pangilinan J."/>
            <person name="Lipzen A."/>
            <person name="Keymanesh K."/>
            <person name="Savage E."/>
            <person name="Barry K."/>
            <person name="Grigoriev I.V."/>
            <person name="Riekhof W.R."/>
            <person name="Harris S.S."/>
        </authorList>
    </citation>
    <scope>NUCLEOTIDE SEQUENCE</scope>
    <source>
        <strain evidence="10">JF 03-4F</strain>
    </source>
</reference>
<dbReference type="PROSITE" id="PS00463">
    <property type="entry name" value="ZN2_CY6_FUNGAL_1"/>
    <property type="match status" value="1"/>
</dbReference>
<feature type="domain" description="Zn(2)-C6 fungal-type" evidence="8">
    <location>
        <begin position="57"/>
        <end position="86"/>
    </location>
</feature>
<feature type="domain" description="C2H2-type" evidence="9">
    <location>
        <begin position="15"/>
        <end position="44"/>
    </location>
</feature>
<dbReference type="InterPro" id="IPR013087">
    <property type="entry name" value="Znf_C2H2_type"/>
</dbReference>
<dbReference type="GO" id="GO:0000981">
    <property type="term" value="F:DNA-binding transcription factor activity, RNA polymerase II-specific"/>
    <property type="evidence" value="ECO:0007669"/>
    <property type="project" value="InterPro"/>
</dbReference>
<dbReference type="Proteomes" id="UP001203852">
    <property type="component" value="Unassembled WGS sequence"/>
</dbReference>
<dbReference type="Pfam" id="PF04082">
    <property type="entry name" value="Fungal_trans"/>
    <property type="match status" value="1"/>
</dbReference>
<dbReference type="GO" id="GO:0006351">
    <property type="term" value="P:DNA-templated transcription"/>
    <property type="evidence" value="ECO:0007669"/>
    <property type="project" value="InterPro"/>
</dbReference>
<dbReference type="PANTHER" id="PTHR47660:SF2">
    <property type="entry name" value="TRANSCRIPTION FACTOR WITH C2H2 AND ZN(2)-CYS(6) DNA BINDING DOMAIN (EUROFUNG)"/>
    <property type="match status" value="1"/>
</dbReference>
<evidence type="ECO:0000256" key="4">
    <source>
        <dbReference type="ARBA" id="ARBA00023125"/>
    </source>
</evidence>
<dbReference type="SUPFAM" id="SSF57701">
    <property type="entry name" value="Zn2/Cys6 DNA-binding domain"/>
    <property type="match status" value="1"/>
</dbReference>
<evidence type="ECO:0000256" key="7">
    <source>
        <dbReference type="PROSITE-ProRule" id="PRU00042"/>
    </source>
</evidence>
<dbReference type="GO" id="GO:0003677">
    <property type="term" value="F:DNA binding"/>
    <property type="evidence" value="ECO:0007669"/>
    <property type="project" value="UniProtKB-KW"/>
</dbReference>
<keyword evidence="6" id="KW-0539">Nucleus</keyword>
<evidence type="ECO:0000256" key="6">
    <source>
        <dbReference type="ARBA" id="ARBA00023242"/>
    </source>
</evidence>
<keyword evidence="11" id="KW-1185">Reference proteome</keyword>
<dbReference type="Pfam" id="PF00172">
    <property type="entry name" value="Zn_clus"/>
    <property type="match status" value="1"/>
</dbReference>
<dbReference type="InterPro" id="IPR007219">
    <property type="entry name" value="XnlR_reg_dom"/>
</dbReference>
<evidence type="ECO:0000256" key="1">
    <source>
        <dbReference type="ARBA" id="ARBA00022723"/>
    </source>
</evidence>
<keyword evidence="3" id="KW-0805">Transcription regulation</keyword>
<dbReference type="AlphaFoldDB" id="A0AAN6DP21"/>
<keyword evidence="2" id="KW-0862">Zinc</keyword>
<dbReference type="CDD" id="cd12148">
    <property type="entry name" value="fungal_TF_MHR"/>
    <property type="match status" value="1"/>
</dbReference>
<accession>A0AAN6DP21</accession>
<gene>
    <name evidence="10" type="ORF">EDD36DRAFT_448926</name>
</gene>
<dbReference type="PANTHER" id="PTHR47660">
    <property type="entry name" value="TRANSCRIPTION FACTOR WITH C2H2 AND ZN(2)-CYS(6) DNA BINDING DOMAIN (EUROFUNG)-RELATED-RELATED"/>
    <property type="match status" value="1"/>
</dbReference>
<dbReference type="EMBL" id="MU404364">
    <property type="protein sequence ID" value="KAI1608225.1"/>
    <property type="molecule type" value="Genomic_DNA"/>
</dbReference>
<dbReference type="PROSITE" id="PS50157">
    <property type="entry name" value="ZINC_FINGER_C2H2_2"/>
    <property type="match status" value="1"/>
</dbReference>
<dbReference type="GO" id="GO:0008270">
    <property type="term" value="F:zinc ion binding"/>
    <property type="evidence" value="ECO:0007669"/>
    <property type="project" value="UniProtKB-KW"/>
</dbReference>
<dbReference type="PROSITE" id="PS50048">
    <property type="entry name" value="ZN2_CY6_FUNGAL_2"/>
    <property type="match status" value="1"/>
</dbReference>
<evidence type="ECO:0000259" key="8">
    <source>
        <dbReference type="PROSITE" id="PS50048"/>
    </source>
</evidence>
<protein>
    <recommendedName>
        <fullName evidence="12">Zn(2)-C6 fungal-type domain-containing protein</fullName>
    </recommendedName>
</protein>
<keyword evidence="5" id="KW-0804">Transcription</keyword>
<dbReference type="CDD" id="cd00067">
    <property type="entry name" value="GAL4"/>
    <property type="match status" value="1"/>
</dbReference>
<proteinExistence type="predicted"/>
<sequence>MSAEVQEPSTSTKPWVCCFCSKSYHRSDVLRRHYIRCSSRGQQPIPERLKKGKKSTACDACARSKLRCDLECPCETCLAHGYECTYVRVSHLPGQQIPLQNASVADYGIDGQLYEPSMIPVSHTQPDQRKISLSFLLNYADPKNTTISEAFYPGLTARGSQDVGEDVPEPASPSLHDIDTFVPLETAALNDLFRRQTLVNHDIDKTAPESEDWLDTWDDTDSPMPGVPWPDVHPCNKLIDSLTQFTLSLPAGHQEKAPNAKLAKSSALFSAQSLERLIGLYFREWGPHTPVIHQATWCPYDTMPHLLLAMMLIAATLSPSTDEACLANNMIDLADDYVFRNPVFQKTIAGCLQSENFTAKEALQALQAVFLMSQIQLRTAPIRKRKEIRKDRFDQIILACRGLRLLESKNSFWHNKDETFHWEEYAASEARIRLICGIFNLDASFTILYNSSPRLFGEEMEVDMPGPLEAFIATSPGEAEQAASESRKSEHLTLATLCDIFMRKDLEVETSVKLKDLTILDLFIVVLALLQFLWLSPYNSTKADTICRVSQALMRWKTAWDHQNSILTAQELERYGFPRMAALEFWQLAMFMVDQGKTRLDDTMLLSNDPGTSEEVSVHAILKNIDRR</sequence>
<evidence type="ECO:0000259" key="9">
    <source>
        <dbReference type="PROSITE" id="PS50157"/>
    </source>
</evidence>
<evidence type="ECO:0000313" key="11">
    <source>
        <dbReference type="Proteomes" id="UP001203852"/>
    </source>
</evidence>
<name>A0AAN6DP21_9EURO</name>
<dbReference type="InterPro" id="IPR001138">
    <property type="entry name" value="Zn2Cys6_DnaBD"/>
</dbReference>
<evidence type="ECO:0000256" key="5">
    <source>
        <dbReference type="ARBA" id="ARBA00023163"/>
    </source>
</evidence>
<evidence type="ECO:0008006" key="12">
    <source>
        <dbReference type="Google" id="ProtNLM"/>
    </source>
</evidence>
<keyword evidence="7" id="KW-0863">Zinc-finger</keyword>
<dbReference type="Gene3D" id="4.10.240.10">
    <property type="entry name" value="Zn(2)-C6 fungal-type DNA-binding domain"/>
    <property type="match status" value="1"/>
</dbReference>